<evidence type="ECO:0000256" key="1">
    <source>
        <dbReference type="ARBA" id="ARBA00004651"/>
    </source>
</evidence>
<feature type="transmembrane region" description="Helical" evidence="11">
    <location>
        <begin position="375"/>
        <end position="396"/>
    </location>
</feature>
<evidence type="ECO:0000313" key="15">
    <source>
        <dbReference type="Proteomes" id="UP000727993"/>
    </source>
</evidence>
<feature type="transmembrane region" description="Helical" evidence="11">
    <location>
        <begin position="213"/>
        <end position="232"/>
    </location>
</feature>
<feature type="transmembrane region" description="Helical" evidence="11">
    <location>
        <begin position="188"/>
        <end position="207"/>
    </location>
</feature>
<dbReference type="Proteomes" id="UP000727993">
    <property type="component" value="Unassembled WGS sequence"/>
</dbReference>
<feature type="domain" description="ABC transporter" evidence="13">
    <location>
        <begin position="750"/>
        <end position="999"/>
    </location>
</feature>
<dbReference type="GO" id="GO:0016887">
    <property type="term" value="F:ATP hydrolysis activity"/>
    <property type="evidence" value="ECO:0007669"/>
    <property type="project" value="InterPro"/>
</dbReference>
<proteinExistence type="inferred from homology"/>
<feature type="domain" description="ABC transporter" evidence="13">
    <location>
        <begin position="485"/>
        <end position="718"/>
    </location>
</feature>
<dbReference type="GO" id="GO:0005524">
    <property type="term" value="F:ATP binding"/>
    <property type="evidence" value="ECO:0007669"/>
    <property type="project" value="UniProtKB-KW"/>
</dbReference>
<dbReference type="Gene3D" id="3.40.50.300">
    <property type="entry name" value="P-loop containing nucleotide triphosphate hydrolases"/>
    <property type="match status" value="2"/>
</dbReference>
<feature type="transmembrane region" description="Helical" evidence="11">
    <location>
        <begin position="124"/>
        <end position="150"/>
    </location>
</feature>
<keyword evidence="3" id="KW-0813">Transport</keyword>
<accession>A0A936NFD9</accession>
<comment type="subcellular location">
    <subcellularLocation>
        <location evidence="1">Cell membrane</location>
        <topology evidence="1">Multi-pass membrane protein</topology>
    </subcellularLocation>
</comment>
<dbReference type="InterPro" id="IPR052156">
    <property type="entry name" value="BCAA_Transport_ATP-bd_LivF"/>
</dbReference>
<keyword evidence="6" id="KW-0067">ATP-binding</keyword>
<sequence length="1020" mass="107567">MSGQPEAATANAGAEDVGWASLLGESVSTVVQPSRWGPSLRHPIQGLRRAVGDGPLNALVILFGLNAVDELDRTGFGILIPNIRDDLHMSNAGILSVVALSLLVAFLLQLPIAVAADRYPRVPIVIAGALCWGVFSLFTGLAVGAVMLVIARSGAGIGRATVDPTHNSLLADYYAVDRRSSVFSIHRGANVLGQFAGPLLAGGLAAATGSWRTPFFVFFIPTVIFAIAAFRLREPVRGGQERKAAGGDAEMIALAEPKASFEEAFRLCNEIPSLRRLWYSVPFLSVSLIGFVSLAGIMYEQTYNLDELQRGYLAASVEPFQFIGLAMGAAMGTKLFLRDPALVFKFLRVVAIAAGVFAAAFALAPTVWLTVVANIALTSCLAIILPGLLASLSVAIPARARAVGFAIASYWAIPGLLVLPLIGWVTDRFDARVGMLVMAPVLVIGGLIVSTVSATIQGDIADVWVGSLARAEDASERASGRAKLLVVRDLHVSYDNLRVLTGLSMEVAEGEVVALLGTNGAGKSTLLGAIAGSVHAHRGAVVFDGRDITHAPPQEIAQLGLGEMPGGKGTFPSLSVADNLRTAGWMLRRKPGESARRIEEVCAPFPVLGERMGEPAANLSGGQQQQLALAMALLARPRLLMIDELSLGLAPVVVEELVALVRDVAASGTTVILVEQSVNVALTLADRALFMEKGQLRFTGPTAELLKRPDLLRSVFLGAEPAEHTEHTEHTEPAVPRVSSPPRSPQSPALRATDLVCRFGGVRAVDGVSLSVVPGEIVGLIGPNGAGKTTVLDAISGFVPTEAGTITLGEVELTGAPVARRAWAGLGRSFQDARLFPGLTVAEALALAHERWVEVRSTADAVLRTPPLVMSEWKVRRDTDVLIERFGLGDYRNKFVGELSTGSRRIVDLAAVVAQRPKVVLLDEPSSGIAQRETEALGPLLLRLRNELGCAMVIVEHDMGLLAQVADRLVALETGRVIAEGRPAEVLGHPMVVASYLGSSAELVARSGPRVQATDAGGLS</sequence>
<feature type="domain" description="Major facilitator superfamily (MFS) profile" evidence="12">
    <location>
        <begin position="58"/>
        <end position="457"/>
    </location>
</feature>
<gene>
    <name evidence="14" type="ORF">IPN02_17825</name>
</gene>
<feature type="compositionally biased region" description="Low complexity" evidence="10">
    <location>
        <begin position="733"/>
        <end position="748"/>
    </location>
</feature>
<dbReference type="InterPro" id="IPR003439">
    <property type="entry name" value="ABC_transporter-like_ATP-bd"/>
</dbReference>
<dbReference type="GO" id="GO:0005886">
    <property type="term" value="C:plasma membrane"/>
    <property type="evidence" value="ECO:0007669"/>
    <property type="project" value="UniProtKB-SubCell"/>
</dbReference>
<evidence type="ECO:0000256" key="5">
    <source>
        <dbReference type="ARBA" id="ARBA00022741"/>
    </source>
</evidence>
<dbReference type="InterPro" id="IPR011701">
    <property type="entry name" value="MFS"/>
</dbReference>
<keyword evidence="5" id="KW-0547">Nucleotide-binding</keyword>
<dbReference type="CDD" id="cd06174">
    <property type="entry name" value="MFS"/>
    <property type="match status" value="1"/>
</dbReference>
<reference evidence="14 15" key="1">
    <citation type="submission" date="2020-10" db="EMBL/GenBank/DDBJ databases">
        <title>Connecting structure to function with the recovery of over 1000 high-quality activated sludge metagenome-assembled genomes encoding full-length rRNA genes using long-read sequencing.</title>
        <authorList>
            <person name="Singleton C.M."/>
            <person name="Petriglieri F."/>
            <person name="Kristensen J.M."/>
            <person name="Kirkegaard R.H."/>
            <person name="Michaelsen T.Y."/>
            <person name="Andersen M.H."/>
            <person name="Karst S.M."/>
            <person name="Dueholm M.S."/>
            <person name="Nielsen P.H."/>
            <person name="Albertsen M."/>
        </authorList>
    </citation>
    <scope>NUCLEOTIDE SEQUENCE [LARGE SCALE GENOMIC DNA]</scope>
    <source>
        <strain evidence="14">Lyne_18-Q3-R50-59_MAXAC.006</strain>
    </source>
</reference>
<dbReference type="PANTHER" id="PTHR43820">
    <property type="entry name" value="HIGH-AFFINITY BRANCHED-CHAIN AMINO ACID TRANSPORT ATP-BINDING PROTEIN LIVF"/>
    <property type="match status" value="1"/>
</dbReference>
<dbReference type="PROSITE" id="PS50893">
    <property type="entry name" value="ABC_TRANSPORTER_2"/>
    <property type="match status" value="2"/>
</dbReference>
<keyword evidence="7" id="KW-0029">Amino-acid transport</keyword>
<feature type="transmembrane region" description="Helical" evidence="11">
    <location>
        <begin position="403"/>
        <end position="425"/>
    </location>
</feature>
<dbReference type="InterPro" id="IPR027417">
    <property type="entry name" value="P-loop_NTPase"/>
</dbReference>
<comment type="caution">
    <text evidence="14">The sequence shown here is derived from an EMBL/GenBank/DDBJ whole genome shotgun (WGS) entry which is preliminary data.</text>
</comment>
<dbReference type="Pfam" id="PF07690">
    <property type="entry name" value="MFS_1"/>
    <property type="match status" value="1"/>
</dbReference>
<dbReference type="PROSITE" id="PS50850">
    <property type="entry name" value="MFS"/>
    <property type="match status" value="1"/>
</dbReference>
<dbReference type="SMART" id="SM00382">
    <property type="entry name" value="AAA"/>
    <property type="match status" value="2"/>
</dbReference>
<dbReference type="InterPro" id="IPR036259">
    <property type="entry name" value="MFS_trans_sf"/>
</dbReference>
<evidence type="ECO:0000256" key="4">
    <source>
        <dbReference type="ARBA" id="ARBA00022692"/>
    </source>
</evidence>
<dbReference type="GO" id="GO:0015658">
    <property type="term" value="F:branched-chain amino acid transmembrane transporter activity"/>
    <property type="evidence" value="ECO:0007669"/>
    <property type="project" value="TreeGrafter"/>
</dbReference>
<dbReference type="InterPro" id="IPR003593">
    <property type="entry name" value="AAA+_ATPase"/>
</dbReference>
<protein>
    <submittedName>
        <fullName evidence="14">MFS transporter</fullName>
    </submittedName>
</protein>
<feature type="compositionally biased region" description="Basic and acidic residues" evidence="10">
    <location>
        <begin position="723"/>
        <end position="732"/>
    </location>
</feature>
<organism evidence="14 15">
    <name type="scientific">Candidatus Neomicrothrix subdominans</name>
    <dbReference type="NCBI Taxonomy" id="2954438"/>
    <lineage>
        <taxon>Bacteria</taxon>
        <taxon>Bacillati</taxon>
        <taxon>Actinomycetota</taxon>
        <taxon>Acidimicrobiia</taxon>
        <taxon>Acidimicrobiales</taxon>
        <taxon>Microthrixaceae</taxon>
        <taxon>Candidatus Neomicrothrix</taxon>
    </lineage>
</organism>
<evidence type="ECO:0000256" key="2">
    <source>
        <dbReference type="ARBA" id="ARBA00005417"/>
    </source>
</evidence>
<evidence type="ECO:0000256" key="10">
    <source>
        <dbReference type="SAM" id="MobiDB-lite"/>
    </source>
</evidence>
<keyword evidence="8 11" id="KW-1133">Transmembrane helix</keyword>
<dbReference type="InterPro" id="IPR032823">
    <property type="entry name" value="BCA_ABC_TP_C"/>
</dbReference>
<keyword evidence="9 11" id="KW-0472">Membrane</keyword>
<dbReference type="Gene3D" id="1.20.1250.20">
    <property type="entry name" value="MFS general substrate transporter like domains"/>
    <property type="match status" value="1"/>
</dbReference>
<dbReference type="Pfam" id="PF12399">
    <property type="entry name" value="BCA_ABC_TP_C"/>
    <property type="match status" value="1"/>
</dbReference>
<dbReference type="SUPFAM" id="SSF52540">
    <property type="entry name" value="P-loop containing nucleoside triphosphate hydrolases"/>
    <property type="match status" value="2"/>
</dbReference>
<name>A0A936NFD9_9ACTN</name>
<evidence type="ECO:0000259" key="12">
    <source>
        <dbReference type="PROSITE" id="PS50850"/>
    </source>
</evidence>
<comment type="similarity">
    <text evidence="2">Belongs to the ABC transporter superfamily.</text>
</comment>
<feature type="region of interest" description="Disordered" evidence="10">
    <location>
        <begin position="723"/>
        <end position="748"/>
    </location>
</feature>
<feature type="transmembrane region" description="Helical" evidence="11">
    <location>
        <begin position="92"/>
        <end position="112"/>
    </location>
</feature>
<evidence type="ECO:0000256" key="8">
    <source>
        <dbReference type="ARBA" id="ARBA00022989"/>
    </source>
</evidence>
<dbReference type="Pfam" id="PF00005">
    <property type="entry name" value="ABC_tran"/>
    <property type="match status" value="2"/>
</dbReference>
<dbReference type="PANTHER" id="PTHR43820:SF4">
    <property type="entry name" value="HIGH-AFFINITY BRANCHED-CHAIN AMINO ACID TRANSPORT ATP-BINDING PROTEIN LIVF"/>
    <property type="match status" value="1"/>
</dbReference>
<evidence type="ECO:0000256" key="11">
    <source>
        <dbReference type="SAM" id="Phobius"/>
    </source>
</evidence>
<evidence type="ECO:0000256" key="3">
    <source>
        <dbReference type="ARBA" id="ARBA00022448"/>
    </source>
</evidence>
<feature type="transmembrane region" description="Helical" evidence="11">
    <location>
        <begin position="319"/>
        <end position="337"/>
    </location>
</feature>
<feature type="transmembrane region" description="Helical" evidence="11">
    <location>
        <begin position="277"/>
        <end position="299"/>
    </location>
</feature>
<dbReference type="GO" id="GO:0015807">
    <property type="term" value="P:L-amino acid transport"/>
    <property type="evidence" value="ECO:0007669"/>
    <property type="project" value="TreeGrafter"/>
</dbReference>
<evidence type="ECO:0000256" key="7">
    <source>
        <dbReference type="ARBA" id="ARBA00022970"/>
    </source>
</evidence>
<dbReference type="AlphaFoldDB" id="A0A936NFD9"/>
<dbReference type="SUPFAM" id="SSF103473">
    <property type="entry name" value="MFS general substrate transporter"/>
    <property type="match status" value="1"/>
</dbReference>
<evidence type="ECO:0000313" key="14">
    <source>
        <dbReference type="EMBL" id="MBK9298644.1"/>
    </source>
</evidence>
<dbReference type="InterPro" id="IPR020846">
    <property type="entry name" value="MFS_dom"/>
</dbReference>
<feature type="transmembrane region" description="Helical" evidence="11">
    <location>
        <begin position="349"/>
        <end position="369"/>
    </location>
</feature>
<keyword evidence="4 11" id="KW-0812">Transmembrane</keyword>
<evidence type="ECO:0000259" key="13">
    <source>
        <dbReference type="PROSITE" id="PS50893"/>
    </source>
</evidence>
<evidence type="ECO:0000256" key="6">
    <source>
        <dbReference type="ARBA" id="ARBA00022840"/>
    </source>
</evidence>
<evidence type="ECO:0000256" key="9">
    <source>
        <dbReference type="ARBA" id="ARBA00023136"/>
    </source>
</evidence>
<dbReference type="EMBL" id="JADJZA010000010">
    <property type="protein sequence ID" value="MBK9298644.1"/>
    <property type="molecule type" value="Genomic_DNA"/>
</dbReference>